<dbReference type="InterPro" id="IPR021791">
    <property type="entry name" value="Phage_TAC_11"/>
</dbReference>
<evidence type="ECO:0000313" key="3">
    <source>
        <dbReference type="Proteomes" id="UP000295484"/>
    </source>
</evidence>
<name>A0A4R8F3C2_9RHOB</name>
<dbReference type="RefSeq" id="WP_134079751.1">
    <property type="nucleotide sequence ID" value="NZ_SOEB01000054.1"/>
</dbReference>
<dbReference type="EMBL" id="SOEB01000054">
    <property type="protein sequence ID" value="TDX19814.1"/>
    <property type="molecule type" value="Genomic_DNA"/>
</dbReference>
<dbReference type="AlphaFoldDB" id="A0A4R8F3C2"/>
<dbReference type="Pfam" id="PF11836">
    <property type="entry name" value="Phage_TAC_11"/>
    <property type="match status" value="1"/>
</dbReference>
<evidence type="ECO:0008006" key="4">
    <source>
        <dbReference type="Google" id="ProtNLM"/>
    </source>
</evidence>
<organism evidence="2 3">
    <name type="scientific">Rhodovulum visakhapatnamense</name>
    <dbReference type="NCBI Taxonomy" id="364297"/>
    <lineage>
        <taxon>Bacteria</taxon>
        <taxon>Pseudomonadati</taxon>
        <taxon>Pseudomonadota</taxon>
        <taxon>Alphaproteobacteria</taxon>
        <taxon>Rhodobacterales</taxon>
        <taxon>Paracoccaceae</taxon>
        <taxon>Rhodovulum</taxon>
    </lineage>
</organism>
<feature type="region of interest" description="Disordered" evidence="1">
    <location>
        <begin position="102"/>
        <end position="126"/>
    </location>
</feature>
<evidence type="ECO:0000256" key="1">
    <source>
        <dbReference type="SAM" id="MobiDB-lite"/>
    </source>
</evidence>
<reference evidence="2 3" key="1">
    <citation type="submission" date="2019-03" db="EMBL/GenBank/DDBJ databases">
        <title>Genomic Encyclopedia of Type Strains, Phase IV (KMG-IV): sequencing the most valuable type-strain genomes for metagenomic binning, comparative biology and taxonomic classification.</title>
        <authorList>
            <person name="Goeker M."/>
        </authorList>
    </citation>
    <scope>NUCLEOTIDE SEQUENCE [LARGE SCALE GENOMIC DNA]</scope>
    <source>
        <strain evidence="2 3">JA181</strain>
    </source>
</reference>
<comment type="caution">
    <text evidence="2">The sequence shown here is derived from an EMBL/GenBank/DDBJ whole genome shotgun (WGS) entry which is preliminary data.</text>
</comment>
<proteinExistence type="predicted"/>
<dbReference type="Proteomes" id="UP000295484">
    <property type="component" value="Unassembled WGS sequence"/>
</dbReference>
<gene>
    <name evidence="2" type="ORF">EV657_1542</name>
</gene>
<evidence type="ECO:0000313" key="2">
    <source>
        <dbReference type="EMBL" id="TDX19814.1"/>
    </source>
</evidence>
<protein>
    <recommendedName>
        <fullName evidence="4">Tail tube GTA-gp10-like protein</fullName>
    </recommendedName>
</protein>
<accession>A0A4R8F3C2</accession>
<sequence length="126" mass="13071">MANPMKGEVDIEACGERLRLILSFNAIAELEDEAGRTLAEIMTSLKAGSVRTMRLILWAAMRDHRPATTLRQAGAVAEELGPELGPVLGKVIAACGFLAAEDPAPGKPDPAKRSAGTGAASGSDMA</sequence>